<feature type="transmembrane region" description="Helical" evidence="12">
    <location>
        <begin position="40"/>
        <end position="59"/>
    </location>
</feature>
<evidence type="ECO:0000256" key="1">
    <source>
        <dbReference type="ARBA" id="ARBA00001946"/>
    </source>
</evidence>
<keyword evidence="10 12" id="KW-0472">Membrane</keyword>
<evidence type="ECO:0000256" key="10">
    <source>
        <dbReference type="ARBA" id="ARBA00023136"/>
    </source>
</evidence>
<feature type="transmembrane region" description="Helical" evidence="12">
    <location>
        <begin position="174"/>
        <end position="193"/>
    </location>
</feature>
<sequence length="302" mass="33557">MSKIILIQQLIKCKYALFALLFLASSTLFCFSLPNTSLPLFSLATMKILFLGGSAFFVARAFGMIVNQIVDCAIDKRNPRTKMRVLPAGLLSTKNSVLLLILCLVLFLSFCWFFNPLCFALAVLATLVMIIYPYTKRFTFLCHWILGSVYYLAILMNCFTIIPTPSFSLFCMASLLGVSFGMIIAANDIIYAIQDLEFDQKEELFSIPARFGIKQSIKIASISLTISAIAYLLLGYFVPNKTVFYLCSLLPLAGILCTIKHYSLINLGSQSALQQKFFLGNLFLGITFLANMIGLFLLGGIS</sequence>
<comment type="cofactor">
    <cofactor evidence="1">
        <name>Mg(2+)</name>
        <dbReference type="ChEBI" id="CHEBI:18420"/>
    </cofactor>
</comment>
<dbReference type="Proteomes" id="UP000260363">
    <property type="component" value="Chromosome"/>
</dbReference>
<feature type="transmembrane region" description="Helical" evidence="12">
    <location>
        <begin position="243"/>
        <end position="265"/>
    </location>
</feature>
<keyword evidence="6 13" id="KW-0808">Transferase</keyword>
<evidence type="ECO:0000313" key="13">
    <source>
        <dbReference type="EMBL" id="AJR10567.1"/>
    </source>
</evidence>
<dbReference type="STRING" id="83560.NC80_02460"/>
<dbReference type="KEGG" id="cmx:DNC_02480"/>
<dbReference type="GO" id="GO:0008412">
    <property type="term" value="F:4-hydroxybenzoate polyprenyltransferase activity"/>
    <property type="evidence" value="ECO:0007669"/>
    <property type="project" value="UniProtKB-EC"/>
</dbReference>
<evidence type="ECO:0000256" key="12">
    <source>
        <dbReference type="SAM" id="Phobius"/>
    </source>
</evidence>
<accession>A0A069ZW82</accession>
<dbReference type="FunFam" id="1.10.357.140:FF:000008">
    <property type="entry name" value="4-hydroxybenzoate octaprenyltransferase"/>
    <property type="match status" value="1"/>
</dbReference>
<dbReference type="InterPro" id="IPR039653">
    <property type="entry name" value="Prenyltransferase"/>
</dbReference>
<dbReference type="EC" id="2.5.1.39" evidence="11"/>
<dbReference type="CDD" id="cd13959">
    <property type="entry name" value="PT_UbiA_COQ2"/>
    <property type="match status" value="1"/>
</dbReference>
<evidence type="ECO:0000256" key="3">
    <source>
        <dbReference type="ARBA" id="ARBA00005985"/>
    </source>
</evidence>
<name>A0A069ZW82_CHLMR</name>
<dbReference type="FunFam" id="1.20.120.1780:FF:000001">
    <property type="entry name" value="4-hydroxybenzoate octaprenyltransferase"/>
    <property type="match status" value="1"/>
</dbReference>
<dbReference type="RefSeq" id="WP_010230598.1">
    <property type="nucleotide sequence ID" value="NZ_CP007217.1"/>
</dbReference>
<dbReference type="Gene3D" id="1.10.357.140">
    <property type="entry name" value="UbiA prenyltransferase"/>
    <property type="match status" value="1"/>
</dbReference>
<proteinExistence type="inferred from homology"/>
<feature type="transmembrane region" description="Helical" evidence="12">
    <location>
        <begin position="277"/>
        <end position="301"/>
    </location>
</feature>
<protein>
    <recommendedName>
        <fullName evidence="11">4-hydroxybenzoate polyprenyltransferase</fullName>
        <ecNumber evidence="11">2.5.1.39</ecNumber>
    </recommendedName>
</protein>
<evidence type="ECO:0000256" key="7">
    <source>
        <dbReference type="ARBA" id="ARBA00022688"/>
    </source>
</evidence>
<feature type="transmembrane region" description="Helical" evidence="12">
    <location>
        <begin position="85"/>
        <end position="107"/>
    </location>
</feature>
<dbReference type="GO" id="GO:0006744">
    <property type="term" value="P:ubiquinone biosynthetic process"/>
    <property type="evidence" value="ECO:0007669"/>
    <property type="project" value="UniProtKB-KW"/>
</dbReference>
<reference evidence="13 14" key="1">
    <citation type="submission" date="2014-02" db="EMBL/GenBank/DDBJ databases">
        <authorList>
            <person name="Chen C."/>
            <person name="Conrad T.A."/>
            <person name="Zhou Z."/>
            <person name="Lai Z."/>
            <person name="Zhong G."/>
        </authorList>
    </citation>
    <scope>NUCLEOTIDE SEQUENCE [LARGE SCALE GENOMIC DNA]</scope>
    <source>
        <strain evidence="13 14">Nigg3-28</strain>
    </source>
</reference>
<evidence type="ECO:0000256" key="9">
    <source>
        <dbReference type="ARBA" id="ARBA00022989"/>
    </source>
</evidence>
<dbReference type="PATRIC" id="fig|83560.10.peg.504"/>
<keyword evidence="4" id="KW-1003">Cell membrane</keyword>
<evidence type="ECO:0000256" key="8">
    <source>
        <dbReference type="ARBA" id="ARBA00022692"/>
    </source>
</evidence>
<keyword evidence="8 12" id="KW-0812">Transmembrane</keyword>
<dbReference type="PANTHER" id="PTHR11048">
    <property type="entry name" value="PRENYLTRANSFERASES"/>
    <property type="match status" value="1"/>
</dbReference>
<evidence type="ECO:0000313" key="14">
    <source>
        <dbReference type="Proteomes" id="UP000260363"/>
    </source>
</evidence>
<comment type="similarity">
    <text evidence="3">Belongs to the UbiA prenyltransferase family.</text>
</comment>
<dbReference type="InterPro" id="IPR006371">
    <property type="entry name" value="Polyprenyltransferase_UbiA-li"/>
</dbReference>
<dbReference type="GO" id="GO:0005886">
    <property type="term" value="C:plasma membrane"/>
    <property type="evidence" value="ECO:0007669"/>
    <property type="project" value="TreeGrafter"/>
</dbReference>
<feature type="transmembrane region" description="Helical" evidence="12">
    <location>
        <begin position="219"/>
        <end position="237"/>
    </location>
</feature>
<gene>
    <name evidence="13" type="primary">ubiA</name>
    <name evidence="13" type="ORF">BD36_02645</name>
</gene>
<dbReference type="GeneID" id="1245850"/>
<dbReference type="AlphaFoldDB" id="A0A069ZW82"/>
<dbReference type="PANTHER" id="PTHR11048:SF28">
    <property type="entry name" value="4-HYDROXYBENZOATE POLYPRENYLTRANSFERASE, MITOCHONDRIAL"/>
    <property type="match status" value="1"/>
</dbReference>
<evidence type="ECO:0000256" key="4">
    <source>
        <dbReference type="ARBA" id="ARBA00022475"/>
    </source>
</evidence>
<dbReference type="NCBIfam" id="TIGR01475">
    <property type="entry name" value="ubiA_other"/>
    <property type="match status" value="1"/>
</dbReference>
<organism evidence="13 14">
    <name type="scientific">Chlamydia muridarum</name>
    <dbReference type="NCBI Taxonomy" id="83560"/>
    <lineage>
        <taxon>Bacteria</taxon>
        <taxon>Pseudomonadati</taxon>
        <taxon>Chlamydiota</taxon>
        <taxon>Chlamydiia</taxon>
        <taxon>Chlamydiales</taxon>
        <taxon>Chlamydiaceae</taxon>
        <taxon>Chlamydia/Chlamydophila group</taxon>
        <taxon>Chlamydia</taxon>
    </lineage>
</organism>
<dbReference type="InterPro" id="IPR044878">
    <property type="entry name" value="UbiA_sf"/>
</dbReference>
<feature type="transmembrane region" description="Helical" evidence="12">
    <location>
        <begin position="141"/>
        <end position="162"/>
    </location>
</feature>
<keyword evidence="5" id="KW-0997">Cell inner membrane</keyword>
<dbReference type="KEGG" id="cmg:NC81_02475"/>
<dbReference type="EMBL" id="CP007217">
    <property type="protein sequence ID" value="AJR10567.1"/>
    <property type="molecule type" value="Genomic_DNA"/>
</dbReference>
<comment type="subcellular location">
    <subcellularLocation>
        <location evidence="2">Membrane</location>
        <topology evidence="2">Multi-pass membrane protein</topology>
    </subcellularLocation>
</comment>
<dbReference type="InterPro" id="IPR000537">
    <property type="entry name" value="UbiA_prenyltransferase"/>
</dbReference>
<keyword evidence="9 12" id="KW-1133">Transmembrane helix</keyword>
<evidence type="ECO:0000256" key="11">
    <source>
        <dbReference type="ARBA" id="ARBA00034524"/>
    </source>
</evidence>
<evidence type="ECO:0000256" key="5">
    <source>
        <dbReference type="ARBA" id="ARBA00022519"/>
    </source>
</evidence>
<feature type="transmembrane region" description="Helical" evidence="12">
    <location>
        <begin position="113"/>
        <end position="134"/>
    </location>
</feature>
<keyword evidence="7" id="KW-0831">Ubiquinone biosynthesis</keyword>
<evidence type="ECO:0000256" key="2">
    <source>
        <dbReference type="ARBA" id="ARBA00004141"/>
    </source>
</evidence>
<dbReference type="KEGG" id="cmm:NC80_02460"/>
<dbReference type="Gene3D" id="1.20.120.1780">
    <property type="entry name" value="UbiA prenyltransferase"/>
    <property type="match status" value="1"/>
</dbReference>
<dbReference type="OMA" id="YAKRLHC"/>
<evidence type="ECO:0000256" key="6">
    <source>
        <dbReference type="ARBA" id="ARBA00022679"/>
    </source>
</evidence>
<dbReference type="Pfam" id="PF01040">
    <property type="entry name" value="UbiA"/>
    <property type="match status" value="1"/>
</dbReference>
<dbReference type="NCBIfam" id="NF009517">
    <property type="entry name" value="PRK12876.1"/>
    <property type="match status" value="1"/>
</dbReference>